<accession>A0A5I0MSR9</accession>
<evidence type="ECO:0008006" key="3">
    <source>
        <dbReference type="Google" id="ProtNLM"/>
    </source>
</evidence>
<evidence type="ECO:0000256" key="1">
    <source>
        <dbReference type="SAM" id="MobiDB-lite"/>
    </source>
</evidence>
<protein>
    <recommendedName>
        <fullName evidence="3">DUF2635 domain-containing protein</fullName>
    </recommendedName>
</protein>
<name>A0A5I0MSR9_SALET</name>
<proteinExistence type="predicted"/>
<sequence>MINVIARKGLRVPLEEHARRYITDSEPVAVSERSAYYQRRLREGDLRLAGGKASGSVKTPPAPTGENKA</sequence>
<dbReference type="EMBL" id="AAIQMM010000029">
    <property type="protein sequence ID" value="ECH0896822.1"/>
    <property type="molecule type" value="Genomic_DNA"/>
</dbReference>
<dbReference type="AlphaFoldDB" id="A0A5I0MSR9"/>
<evidence type="ECO:0000313" key="2">
    <source>
        <dbReference type="EMBL" id="ECH0896822.1"/>
    </source>
</evidence>
<feature type="region of interest" description="Disordered" evidence="1">
    <location>
        <begin position="47"/>
        <end position="69"/>
    </location>
</feature>
<gene>
    <name evidence="2" type="ORF">FPD99_22990</name>
</gene>
<reference evidence="2" key="1">
    <citation type="submission" date="2019-07" db="EMBL/GenBank/DDBJ databases">
        <authorList>
            <person name="Ashton P.M."/>
            <person name="Dallman T."/>
            <person name="Nair S."/>
            <person name="De Pinna E."/>
            <person name="Peters T."/>
            <person name="Grant K."/>
        </authorList>
    </citation>
    <scope>NUCLEOTIDE SEQUENCE</scope>
    <source>
        <strain evidence="2">773673</strain>
    </source>
</reference>
<organism evidence="2">
    <name type="scientific">Salmonella enterica subsp. enterica serovar Glostrup</name>
    <dbReference type="NCBI Taxonomy" id="1151180"/>
    <lineage>
        <taxon>Bacteria</taxon>
        <taxon>Pseudomonadati</taxon>
        <taxon>Pseudomonadota</taxon>
        <taxon>Gammaproteobacteria</taxon>
        <taxon>Enterobacterales</taxon>
        <taxon>Enterobacteriaceae</taxon>
        <taxon>Salmonella</taxon>
    </lineage>
</organism>
<comment type="caution">
    <text evidence="2">The sequence shown here is derived from an EMBL/GenBank/DDBJ whole genome shotgun (WGS) entry which is preliminary data.</text>
</comment>